<dbReference type="EMBL" id="JSAM01000078">
    <property type="protein sequence ID" value="KIA77408.1"/>
    <property type="molecule type" value="Genomic_DNA"/>
</dbReference>
<dbReference type="PANTHER" id="PTHR30457:SF12">
    <property type="entry name" value="5'_3'-NUCLEOTIDASE SURE"/>
    <property type="match status" value="1"/>
</dbReference>
<dbReference type="SUPFAM" id="SSF64167">
    <property type="entry name" value="SurE-like"/>
    <property type="match status" value="1"/>
</dbReference>
<keyword evidence="6 7" id="KW-0378">Hydrolase</keyword>
<gene>
    <name evidence="7 9" type="primary">surE</name>
    <name evidence="9" type="ORF">DB43_GI00080</name>
</gene>
<dbReference type="InterPro" id="IPR030048">
    <property type="entry name" value="SurE"/>
</dbReference>
<dbReference type="NCBIfam" id="NF001490">
    <property type="entry name" value="PRK00346.1-4"/>
    <property type="match status" value="1"/>
</dbReference>
<keyword evidence="5 7" id="KW-0547">Nucleotide-binding</keyword>
<evidence type="ECO:0000256" key="7">
    <source>
        <dbReference type="HAMAP-Rule" id="MF_00060"/>
    </source>
</evidence>
<evidence type="ECO:0000256" key="4">
    <source>
        <dbReference type="ARBA" id="ARBA00022723"/>
    </source>
</evidence>
<dbReference type="AlphaFoldDB" id="A0A0C1EBH9"/>
<feature type="binding site" evidence="7">
    <location>
        <position position="98"/>
    </location>
    <ligand>
        <name>a divalent metal cation</name>
        <dbReference type="ChEBI" id="CHEBI:60240"/>
    </ligand>
</feature>
<name>A0A0C1EBH9_9BACT</name>
<reference evidence="9 10" key="1">
    <citation type="journal article" date="2014" name="Mol. Biol. Evol.">
        <title>Massive expansion of Ubiquitination-related gene families within the Chlamydiae.</title>
        <authorList>
            <person name="Domman D."/>
            <person name="Collingro A."/>
            <person name="Lagkouvardos I."/>
            <person name="Gehre L."/>
            <person name="Weinmaier T."/>
            <person name="Rattei T."/>
            <person name="Subtil A."/>
            <person name="Horn M."/>
        </authorList>
    </citation>
    <scope>NUCLEOTIDE SEQUENCE [LARGE SCALE GENOMIC DNA]</scope>
    <source>
        <strain evidence="9 10">OEW1</strain>
    </source>
</reference>
<dbReference type="Proteomes" id="UP000031307">
    <property type="component" value="Unassembled WGS sequence"/>
</dbReference>
<proteinExistence type="inferred from homology"/>
<dbReference type="PANTHER" id="PTHR30457">
    <property type="entry name" value="5'-NUCLEOTIDASE SURE"/>
    <property type="match status" value="1"/>
</dbReference>
<protein>
    <recommendedName>
        <fullName evidence="7">5'-nucleotidase SurE</fullName>
        <ecNumber evidence="7">3.1.3.5</ecNumber>
    </recommendedName>
    <alternativeName>
        <fullName evidence="7">Nucleoside 5'-monophosphate phosphohydrolase</fullName>
    </alternativeName>
</protein>
<evidence type="ECO:0000313" key="9">
    <source>
        <dbReference type="EMBL" id="KIA77408.1"/>
    </source>
</evidence>
<evidence type="ECO:0000256" key="5">
    <source>
        <dbReference type="ARBA" id="ARBA00022741"/>
    </source>
</evidence>
<dbReference type="Gene3D" id="3.40.1210.10">
    <property type="entry name" value="Survival protein SurE-like phosphatase/nucleotidase"/>
    <property type="match status" value="1"/>
</dbReference>
<organism evidence="9 10">
    <name type="scientific">Parachlamydia acanthamoebae</name>
    <dbReference type="NCBI Taxonomy" id="83552"/>
    <lineage>
        <taxon>Bacteria</taxon>
        <taxon>Pseudomonadati</taxon>
        <taxon>Chlamydiota</taxon>
        <taxon>Chlamydiia</taxon>
        <taxon>Parachlamydiales</taxon>
        <taxon>Parachlamydiaceae</taxon>
        <taxon>Parachlamydia</taxon>
    </lineage>
</organism>
<dbReference type="NCBIfam" id="TIGR00087">
    <property type="entry name" value="surE"/>
    <property type="match status" value="1"/>
</dbReference>
<evidence type="ECO:0000256" key="2">
    <source>
        <dbReference type="ARBA" id="ARBA00011062"/>
    </source>
</evidence>
<dbReference type="GO" id="GO:0008253">
    <property type="term" value="F:5'-nucleotidase activity"/>
    <property type="evidence" value="ECO:0007669"/>
    <property type="project" value="UniProtKB-UniRule"/>
</dbReference>
<evidence type="ECO:0000259" key="8">
    <source>
        <dbReference type="Pfam" id="PF01975"/>
    </source>
</evidence>
<dbReference type="InterPro" id="IPR036523">
    <property type="entry name" value="SurE-like_sf"/>
</dbReference>
<evidence type="ECO:0000256" key="1">
    <source>
        <dbReference type="ARBA" id="ARBA00000815"/>
    </source>
</evidence>
<feature type="binding site" evidence="7">
    <location>
        <position position="68"/>
    </location>
    <ligand>
        <name>a divalent metal cation</name>
        <dbReference type="ChEBI" id="CHEBI:60240"/>
    </ligand>
</feature>
<dbReference type="GO" id="GO:0000166">
    <property type="term" value="F:nucleotide binding"/>
    <property type="evidence" value="ECO:0007669"/>
    <property type="project" value="UniProtKB-KW"/>
</dbReference>
<keyword evidence="4 7" id="KW-0479">Metal-binding</keyword>
<accession>A0A0C1EBH9</accession>
<feature type="domain" description="Survival protein SurE-like phosphatase/nucleotidase" evidence="8">
    <location>
        <begin position="62"/>
        <end position="246"/>
    </location>
</feature>
<feature type="binding site" evidence="7">
    <location>
        <position position="154"/>
    </location>
    <ligand>
        <name>a divalent metal cation</name>
        <dbReference type="ChEBI" id="CHEBI:60240"/>
    </ligand>
</feature>
<evidence type="ECO:0000256" key="6">
    <source>
        <dbReference type="ARBA" id="ARBA00022801"/>
    </source>
</evidence>
<comment type="function">
    <text evidence="7">Nucleotidase that shows phosphatase activity on nucleoside 5'-monophosphates.</text>
</comment>
<comment type="subcellular location">
    <subcellularLocation>
        <location evidence="7">Cytoplasm</location>
    </subcellularLocation>
</comment>
<comment type="caution">
    <text evidence="9">The sequence shown here is derived from an EMBL/GenBank/DDBJ whole genome shotgun (WGS) entry which is preliminary data.</text>
</comment>
<dbReference type="GO" id="GO:0005737">
    <property type="term" value="C:cytoplasm"/>
    <property type="evidence" value="ECO:0007669"/>
    <property type="project" value="UniProtKB-SubCell"/>
</dbReference>
<dbReference type="HAMAP" id="MF_00060">
    <property type="entry name" value="SurE"/>
    <property type="match status" value="1"/>
</dbReference>
<feature type="binding site" evidence="7">
    <location>
        <position position="67"/>
    </location>
    <ligand>
        <name>a divalent metal cation</name>
        <dbReference type="ChEBI" id="CHEBI:60240"/>
    </ligand>
</feature>
<evidence type="ECO:0000313" key="10">
    <source>
        <dbReference type="Proteomes" id="UP000031307"/>
    </source>
</evidence>
<dbReference type="GO" id="GO:0008254">
    <property type="term" value="F:3'-nucleotidase activity"/>
    <property type="evidence" value="ECO:0007669"/>
    <property type="project" value="TreeGrafter"/>
</dbReference>
<keyword evidence="3 7" id="KW-0963">Cytoplasm</keyword>
<dbReference type="GO" id="GO:0004309">
    <property type="term" value="F:exopolyphosphatase activity"/>
    <property type="evidence" value="ECO:0007669"/>
    <property type="project" value="TreeGrafter"/>
</dbReference>
<comment type="similarity">
    <text evidence="2 7">Belongs to the SurE nucleotidase family.</text>
</comment>
<dbReference type="InterPro" id="IPR002828">
    <property type="entry name" value="SurE-like_Pase/nucleotidase"/>
</dbReference>
<comment type="catalytic activity">
    <reaction evidence="1 7">
        <text>a ribonucleoside 5'-phosphate + H2O = a ribonucleoside + phosphate</text>
        <dbReference type="Rhea" id="RHEA:12484"/>
        <dbReference type="ChEBI" id="CHEBI:15377"/>
        <dbReference type="ChEBI" id="CHEBI:18254"/>
        <dbReference type="ChEBI" id="CHEBI:43474"/>
        <dbReference type="ChEBI" id="CHEBI:58043"/>
        <dbReference type="EC" id="3.1.3.5"/>
    </reaction>
</comment>
<sequence length="315" mass="34964">MICKSIPLFSESRSFLCKHNAFVGGAIFIESHHLLLDKMLRIIILFLHKNGLSMTQVKRPSILITNDDGIHAPGIKHLWQAISSFADVTVVAPATEQSAVSLSITIRNPLHIEKVTWPANVDVWSVSGTPADCVKLGLNVVLESPPDLILSGINRGTNAGRNVLYSGTVGGVIEGIMHNIPGIAFSCYDFHDPAYAAAEKYIPLIVRHILQHPLPNGTFLNVNFPPKHLNEIKGIKLTRQGKEYWVENPDKREHPNQGNSYYWLGAKLAKFEEEADSDIPLLQQGYLTAVPVHVGELTDHHHLTAHRDHFEQLSL</sequence>
<comment type="cofactor">
    <cofactor evidence="7">
        <name>a divalent metal cation</name>
        <dbReference type="ChEBI" id="CHEBI:60240"/>
    </cofactor>
    <text evidence="7">Binds 1 divalent metal cation per subunit.</text>
</comment>
<dbReference type="PATRIC" id="fig|83552.4.peg.1435"/>
<dbReference type="EC" id="3.1.3.5" evidence="7"/>
<evidence type="ECO:0000256" key="3">
    <source>
        <dbReference type="ARBA" id="ARBA00022490"/>
    </source>
</evidence>
<dbReference type="GO" id="GO:0046872">
    <property type="term" value="F:metal ion binding"/>
    <property type="evidence" value="ECO:0007669"/>
    <property type="project" value="UniProtKB-UniRule"/>
</dbReference>
<dbReference type="Pfam" id="PF01975">
    <property type="entry name" value="SurE"/>
    <property type="match status" value="1"/>
</dbReference>